<comment type="caution">
    <text evidence="1">The sequence shown here is derived from an EMBL/GenBank/DDBJ whole genome shotgun (WGS) entry which is preliminary data.</text>
</comment>
<protein>
    <submittedName>
        <fullName evidence="1">Uncharacterized protein</fullName>
    </submittedName>
</protein>
<accession>A0A8J2NNB2</accession>
<keyword evidence="2" id="KW-1185">Reference proteome</keyword>
<dbReference type="AlphaFoldDB" id="A0A8J2NNB2"/>
<dbReference type="EMBL" id="CAJVCH010061899">
    <property type="protein sequence ID" value="CAG7719506.1"/>
    <property type="molecule type" value="Genomic_DNA"/>
</dbReference>
<proteinExistence type="predicted"/>
<dbReference type="Proteomes" id="UP000708208">
    <property type="component" value="Unassembled WGS sequence"/>
</dbReference>
<dbReference type="OrthoDB" id="8186282at2759"/>
<organism evidence="1 2">
    <name type="scientific">Allacma fusca</name>
    <dbReference type="NCBI Taxonomy" id="39272"/>
    <lineage>
        <taxon>Eukaryota</taxon>
        <taxon>Metazoa</taxon>
        <taxon>Ecdysozoa</taxon>
        <taxon>Arthropoda</taxon>
        <taxon>Hexapoda</taxon>
        <taxon>Collembola</taxon>
        <taxon>Symphypleona</taxon>
        <taxon>Sminthuridae</taxon>
        <taxon>Allacma</taxon>
    </lineage>
</organism>
<evidence type="ECO:0000313" key="2">
    <source>
        <dbReference type="Proteomes" id="UP000708208"/>
    </source>
</evidence>
<evidence type="ECO:0000313" key="1">
    <source>
        <dbReference type="EMBL" id="CAG7719506.1"/>
    </source>
</evidence>
<reference evidence="1" key="1">
    <citation type="submission" date="2021-06" db="EMBL/GenBank/DDBJ databases">
        <authorList>
            <person name="Hodson N. C."/>
            <person name="Mongue J. A."/>
            <person name="Jaron S. K."/>
        </authorList>
    </citation>
    <scope>NUCLEOTIDE SEQUENCE</scope>
</reference>
<sequence length="256" mass="29205">MLSTSGPSFAVIRLKMAPTVTSEVEDITRVLSKDKMTYRVIQDKLLKKLGTSHTTVNKIIHGDLAMETKKKHRGHTLKDSCKKYKKTNARELYERHLAVPRNVKGNSHYYVSEVLKPLLEVEVQKRYGEDTSNVYVHHDATCSHNARFTQDYARELKDRTGVTLISNSEIPVKSPDKSPVDFFGLGILKKNLFNRRASTLNGPWKVVNKGWNSIPVEKCLEVIVSWKRRLISVSKRNGEHVENTGQIHCRVLCPKI</sequence>
<name>A0A8J2NNB2_9HEXA</name>
<gene>
    <name evidence="1" type="ORF">AFUS01_LOCUS8829</name>
</gene>